<organism evidence="2">
    <name type="scientific">marine sediment metagenome</name>
    <dbReference type="NCBI Taxonomy" id="412755"/>
    <lineage>
        <taxon>unclassified sequences</taxon>
        <taxon>metagenomes</taxon>
        <taxon>ecological metagenomes</taxon>
    </lineage>
</organism>
<protein>
    <recommendedName>
        <fullName evidence="1">Amidase domain-containing protein</fullName>
    </recommendedName>
</protein>
<comment type="caution">
    <text evidence="2">The sequence shown here is derived from an EMBL/GenBank/DDBJ whole genome shotgun (WGS) entry which is preliminary data.</text>
</comment>
<dbReference type="InterPro" id="IPR023631">
    <property type="entry name" value="Amidase_dom"/>
</dbReference>
<dbReference type="PANTHER" id="PTHR11895:SF7">
    <property type="entry name" value="GLUTAMYL-TRNA(GLN) AMIDOTRANSFERASE SUBUNIT A, MITOCHONDRIAL"/>
    <property type="match status" value="1"/>
</dbReference>
<dbReference type="GO" id="GO:0003824">
    <property type="term" value="F:catalytic activity"/>
    <property type="evidence" value="ECO:0007669"/>
    <property type="project" value="InterPro"/>
</dbReference>
<proteinExistence type="predicted"/>
<evidence type="ECO:0000313" key="2">
    <source>
        <dbReference type="EMBL" id="KKL19954.1"/>
    </source>
</evidence>
<dbReference type="SUPFAM" id="SSF75304">
    <property type="entry name" value="Amidase signature (AS) enzymes"/>
    <property type="match status" value="1"/>
</dbReference>
<dbReference type="InterPro" id="IPR036928">
    <property type="entry name" value="AS_sf"/>
</dbReference>
<dbReference type="PANTHER" id="PTHR11895">
    <property type="entry name" value="TRANSAMIDASE"/>
    <property type="match status" value="1"/>
</dbReference>
<reference evidence="2" key="1">
    <citation type="journal article" date="2015" name="Nature">
        <title>Complex archaea that bridge the gap between prokaryotes and eukaryotes.</title>
        <authorList>
            <person name="Spang A."/>
            <person name="Saw J.H."/>
            <person name="Jorgensen S.L."/>
            <person name="Zaremba-Niedzwiedzka K."/>
            <person name="Martijn J."/>
            <person name="Lind A.E."/>
            <person name="van Eijk R."/>
            <person name="Schleper C."/>
            <person name="Guy L."/>
            <person name="Ettema T.J."/>
        </authorList>
    </citation>
    <scope>NUCLEOTIDE SEQUENCE</scope>
</reference>
<dbReference type="InterPro" id="IPR000120">
    <property type="entry name" value="Amidase"/>
</dbReference>
<sequence>MNKEDICFMSAIEMGVKIKSQELSSLEITEAIIERIEKVNPLINAFCTPTFEIARDMAKKADEMVRKGEEIGPLHGIPTSIKDLMQTKGIKTTYGSILYKDFIPEIDDVAVQRLKSAGCVILGKTNTPDFGHIALTINKLFGETKNPWDIEKNSGGSSGGAAAAVASGLGPLALGSDGGGSIRVPSSCCGVYGLKPTYGRIPSYPRIGIAFTSMDHYGPIVNYVKDAALMLNVMKGYHPADNNSFPDDGIDYVKIIEDKPKKLKIGYSLSLGFFKALDEEIEKSVLDYIQNFEKLDWDVEEANLKLRNPESSFRTLVTIGYAYDFKKEFTKRIEDLGPDLASMIRFGLDCNMMNIGKAKDQRKRVYEELYKYFKNYDLLVTPTTPCPAFKVEQTESGTIFPVVNKKSLNIASWMAYTYPFNMSGLPAASIPSGWTKSGLPIGMQIIGRRYDEKTILQVSQALEEIAPWQKNRPNFN</sequence>
<name>A0A0F9BDF2_9ZZZZ</name>
<dbReference type="PROSITE" id="PS00571">
    <property type="entry name" value="AMIDASES"/>
    <property type="match status" value="1"/>
</dbReference>
<dbReference type="Gene3D" id="3.90.1300.10">
    <property type="entry name" value="Amidase signature (AS) domain"/>
    <property type="match status" value="1"/>
</dbReference>
<evidence type="ECO:0000259" key="1">
    <source>
        <dbReference type="Pfam" id="PF01425"/>
    </source>
</evidence>
<dbReference type="InterPro" id="IPR020556">
    <property type="entry name" value="Amidase_CS"/>
</dbReference>
<feature type="domain" description="Amidase" evidence="1">
    <location>
        <begin position="27"/>
        <end position="456"/>
    </location>
</feature>
<dbReference type="Pfam" id="PF01425">
    <property type="entry name" value="Amidase"/>
    <property type="match status" value="1"/>
</dbReference>
<dbReference type="AlphaFoldDB" id="A0A0F9BDF2"/>
<dbReference type="EMBL" id="LAZR01038292">
    <property type="protein sequence ID" value="KKL19954.1"/>
    <property type="molecule type" value="Genomic_DNA"/>
</dbReference>
<gene>
    <name evidence="2" type="ORF">LCGC14_2460300</name>
</gene>
<accession>A0A0F9BDF2</accession>